<feature type="domain" description="Bacterial phospholipase C C-terminal" evidence="5">
    <location>
        <begin position="501"/>
        <end position="586"/>
    </location>
</feature>
<dbReference type="PANTHER" id="PTHR31956:SF1">
    <property type="entry name" value="NON-SPECIFIC PHOSPHOLIPASE C1"/>
    <property type="match status" value="1"/>
</dbReference>
<evidence type="ECO:0000256" key="2">
    <source>
        <dbReference type="ARBA" id="ARBA00012018"/>
    </source>
</evidence>
<comment type="similarity">
    <text evidence="1">Belongs to the bacterial phospholipase C family.</text>
</comment>
<accession>A0A1U9KD25</accession>
<keyword evidence="7" id="KW-1185">Reference proteome</keyword>
<dbReference type="EMBL" id="CP014692">
    <property type="protein sequence ID" value="AQS83714.1"/>
    <property type="molecule type" value="Genomic_DNA"/>
</dbReference>
<dbReference type="Pfam" id="PF05506">
    <property type="entry name" value="PLipase_C_C"/>
    <property type="match status" value="2"/>
</dbReference>
<dbReference type="GO" id="GO:0016042">
    <property type="term" value="P:lipid catabolic process"/>
    <property type="evidence" value="ECO:0007669"/>
    <property type="project" value="InterPro"/>
</dbReference>
<feature type="domain" description="Bacterial phospholipase C C-terminal" evidence="5">
    <location>
        <begin position="607"/>
        <end position="678"/>
    </location>
</feature>
<feature type="region of interest" description="Disordered" evidence="4">
    <location>
        <begin position="478"/>
        <end position="500"/>
    </location>
</feature>
<dbReference type="InterPro" id="IPR007312">
    <property type="entry name" value="Phosphoesterase"/>
</dbReference>
<dbReference type="GO" id="GO:0034480">
    <property type="term" value="F:phosphatidylcholine phospholipase C activity"/>
    <property type="evidence" value="ECO:0007669"/>
    <property type="project" value="UniProtKB-EC"/>
</dbReference>
<proteinExistence type="inferred from homology"/>
<evidence type="ECO:0000256" key="1">
    <source>
        <dbReference type="ARBA" id="ARBA00009717"/>
    </source>
</evidence>
<dbReference type="InterPro" id="IPR017767">
    <property type="entry name" value="PC-PLC"/>
</dbReference>
<reference evidence="6 7" key="1">
    <citation type="submission" date="2016-03" db="EMBL/GenBank/DDBJ databases">
        <title>Acetic acid bacteria sequencing.</title>
        <authorList>
            <person name="Brandt J."/>
            <person name="Jakob F."/>
            <person name="Vogel R.F."/>
        </authorList>
    </citation>
    <scope>NUCLEOTIDE SEQUENCE [LARGE SCALE GENOMIC DNA]</scope>
    <source>
        <strain evidence="6 7">TMW2.1153</strain>
    </source>
</reference>
<dbReference type="Pfam" id="PF04185">
    <property type="entry name" value="Phosphoesterase"/>
    <property type="match status" value="1"/>
</dbReference>
<dbReference type="InterPro" id="IPR017850">
    <property type="entry name" value="Alkaline_phosphatase_core_sf"/>
</dbReference>
<dbReference type="InterPro" id="IPR006311">
    <property type="entry name" value="TAT_signal"/>
</dbReference>
<sequence length="696" mass="75737">MSDTNRRNFMKLMAGGGTIGTLPLSIKKALATPANNTTRSIEDVEYVIFLMQENRSFDHYYGMLQGVRGFNDPRVASRNATQSVWEQPQGSSVVMPFHPTAPDLGLAFVADLAHDWESTHAAWNGGSWDGWIAAKTTTCMAHMERSDIPFHYALADAFTICDAYHCSLMGSTDPNRYYMWTGWVGNDGKGGGPVVDNAEAGYSWTTYPERLQAAGVTWKVYQDIGTGLTAAGSWGWTSNAYIGTYGDSSLLYFNQYRNADDSSPLAQYGRTGTNIAQSGTLFDILKSDVESGNLSQVSWIVAPEAYSEHPNWPPNYGAWYVSQVLDILTANPDVWSKTVVFLTFDENDGFFDHVIPPAPPPAAGRGKSTVSIENEIFPGTSSKSSGPYGFGPRVPMTVISPWTRGGWVNSQVFDHTSMIRFLEKRFGSLSPNLTEPNITPWRRVVSGDLTSIFNFQTPNEDLASLPSTTGYVPPDQNRHSSYVPSVPTTQTVPQQESGVRPARALPYDLHTQFTPSSSTGMATLKFVNSGEAGVVFHVRDLNGAFLPRYFTVEAAKSLSDTWIVNSGSSYNLETHGPNGFFRAYRGTLGGAAHSSALAISTQSNRTARMLIIELINEGASALTLTFRDAYASTQMKPVVLAAHGSHPLVVSARSTSGWYDVTITAAEDSTFRAQIAGHLENGQPSITDPLMGGVTV</sequence>
<dbReference type="Proteomes" id="UP000188937">
    <property type="component" value="Chromosome"/>
</dbReference>
<protein>
    <recommendedName>
        <fullName evidence="2">phospholipase C</fullName>
        <ecNumber evidence="2">3.1.4.3</ecNumber>
    </recommendedName>
</protein>
<organism evidence="6 7">
    <name type="scientific">Acetobacter aceti</name>
    <dbReference type="NCBI Taxonomy" id="435"/>
    <lineage>
        <taxon>Bacteria</taxon>
        <taxon>Pseudomonadati</taxon>
        <taxon>Pseudomonadota</taxon>
        <taxon>Alphaproteobacteria</taxon>
        <taxon>Acetobacterales</taxon>
        <taxon>Acetobacteraceae</taxon>
        <taxon>Acetobacter</taxon>
        <taxon>Acetobacter subgen. Acetobacter</taxon>
    </lineage>
</organism>
<evidence type="ECO:0000313" key="6">
    <source>
        <dbReference type="EMBL" id="AQS83714.1"/>
    </source>
</evidence>
<evidence type="ECO:0000256" key="4">
    <source>
        <dbReference type="SAM" id="MobiDB-lite"/>
    </source>
</evidence>
<dbReference type="Gene3D" id="3.40.720.10">
    <property type="entry name" value="Alkaline Phosphatase, subunit A"/>
    <property type="match status" value="2"/>
</dbReference>
<feature type="compositionally biased region" description="Polar residues" evidence="4">
    <location>
        <begin position="479"/>
        <end position="497"/>
    </location>
</feature>
<dbReference type="STRING" id="435.A0U92_01810"/>
<dbReference type="PROSITE" id="PS51318">
    <property type="entry name" value="TAT"/>
    <property type="match status" value="1"/>
</dbReference>
<dbReference type="EC" id="3.1.4.3" evidence="2"/>
<evidence type="ECO:0000313" key="7">
    <source>
        <dbReference type="Proteomes" id="UP000188937"/>
    </source>
</evidence>
<dbReference type="NCBIfam" id="TIGR03396">
    <property type="entry name" value="PC_PLC"/>
    <property type="match status" value="1"/>
</dbReference>
<gene>
    <name evidence="6" type="ORF">A0U92_01810</name>
</gene>
<name>A0A1U9KD25_ACEAC</name>
<dbReference type="RefSeq" id="WP_077811748.1">
    <property type="nucleotide sequence ID" value="NZ_CP014692.1"/>
</dbReference>
<dbReference type="CDD" id="cd16014">
    <property type="entry name" value="PLC"/>
    <property type="match status" value="1"/>
</dbReference>
<evidence type="ECO:0000256" key="3">
    <source>
        <dbReference type="ARBA" id="ARBA00022801"/>
    </source>
</evidence>
<dbReference type="OrthoDB" id="9770871at2"/>
<dbReference type="PANTHER" id="PTHR31956">
    <property type="entry name" value="NON-SPECIFIC PHOSPHOLIPASE C4-RELATED"/>
    <property type="match status" value="1"/>
</dbReference>
<dbReference type="KEGG" id="aace:A0U92_01810"/>
<dbReference type="AlphaFoldDB" id="A0A1U9KD25"/>
<evidence type="ECO:0000259" key="5">
    <source>
        <dbReference type="Pfam" id="PF05506"/>
    </source>
</evidence>
<keyword evidence="3" id="KW-0378">Hydrolase</keyword>
<dbReference type="InterPro" id="IPR008475">
    <property type="entry name" value="PLipase_C_C"/>
</dbReference>